<protein>
    <submittedName>
        <fullName evidence="2">Uncharacterized protein</fullName>
    </submittedName>
</protein>
<keyword evidence="1" id="KW-0472">Membrane</keyword>
<proteinExistence type="predicted"/>
<dbReference type="EMBL" id="JBDFQZ010000013">
    <property type="protein sequence ID" value="KAK9667680.1"/>
    <property type="molecule type" value="Genomic_DNA"/>
</dbReference>
<dbReference type="Proteomes" id="UP001443914">
    <property type="component" value="Unassembled WGS sequence"/>
</dbReference>
<keyword evidence="1" id="KW-0812">Transmembrane</keyword>
<organism evidence="2 3">
    <name type="scientific">Saponaria officinalis</name>
    <name type="common">Common soapwort</name>
    <name type="synonym">Lychnis saponaria</name>
    <dbReference type="NCBI Taxonomy" id="3572"/>
    <lineage>
        <taxon>Eukaryota</taxon>
        <taxon>Viridiplantae</taxon>
        <taxon>Streptophyta</taxon>
        <taxon>Embryophyta</taxon>
        <taxon>Tracheophyta</taxon>
        <taxon>Spermatophyta</taxon>
        <taxon>Magnoliopsida</taxon>
        <taxon>eudicotyledons</taxon>
        <taxon>Gunneridae</taxon>
        <taxon>Pentapetalae</taxon>
        <taxon>Caryophyllales</taxon>
        <taxon>Caryophyllaceae</taxon>
        <taxon>Caryophylleae</taxon>
        <taxon>Saponaria</taxon>
    </lineage>
</organism>
<sequence length="115" mass="13199">MNFSFSLQVFTKGIYILIIDIFGKAVCISCGNCWLSVLLCFYKVLITVQNLTLARGSSFPTFRLTRTVSGDLIYACCMETFIIMMVRLAEVFYAFFKLYKFSDVVNITFFIITLD</sequence>
<evidence type="ECO:0000313" key="3">
    <source>
        <dbReference type="Proteomes" id="UP001443914"/>
    </source>
</evidence>
<gene>
    <name evidence="2" type="ORF">RND81_13G004400</name>
</gene>
<comment type="caution">
    <text evidence="2">The sequence shown here is derived from an EMBL/GenBank/DDBJ whole genome shotgun (WGS) entry which is preliminary data.</text>
</comment>
<keyword evidence="1" id="KW-1133">Transmembrane helix</keyword>
<accession>A0AAW1GVA7</accession>
<evidence type="ECO:0000256" key="1">
    <source>
        <dbReference type="SAM" id="Phobius"/>
    </source>
</evidence>
<name>A0AAW1GVA7_SAPOF</name>
<dbReference type="AlphaFoldDB" id="A0AAW1GVA7"/>
<keyword evidence="3" id="KW-1185">Reference proteome</keyword>
<evidence type="ECO:0000313" key="2">
    <source>
        <dbReference type="EMBL" id="KAK9667680.1"/>
    </source>
</evidence>
<reference evidence="2" key="1">
    <citation type="submission" date="2024-03" db="EMBL/GenBank/DDBJ databases">
        <title>WGS assembly of Saponaria officinalis var. Norfolk2.</title>
        <authorList>
            <person name="Jenkins J."/>
            <person name="Shu S."/>
            <person name="Grimwood J."/>
            <person name="Barry K."/>
            <person name="Goodstein D."/>
            <person name="Schmutz J."/>
            <person name="Leebens-Mack J."/>
            <person name="Osbourn A."/>
        </authorList>
    </citation>
    <scope>NUCLEOTIDE SEQUENCE [LARGE SCALE GENOMIC DNA]</scope>
    <source>
        <strain evidence="2">JIC</strain>
    </source>
</reference>
<feature type="transmembrane region" description="Helical" evidence="1">
    <location>
        <begin position="21"/>
        <end position="45"/>
    </location>
</feature>
<feature type="transmembrane region" description="Helical" evidence="1">
    <location>
        <begin position="72"/>
        <end position="96"/>
    </location>
</feature>